<proteinExistence type="predicted"/>
<dbReference type="Gene3D" id="3.80.10.10">
    <property type="entry name" value="Ribonuclease Inhibitor"/>
    <property type="match status" value="1"/>
</dbReference>
<protein>
    <submittedName>
        <fullName evidence="1">Uncharacterized protein</fullName>
    </submittedName>
</protein>
<comment type="caution">
    <text evidence="1">The sequence shown here is derived from an EMBL/GenBank/DDBJ whole genome shotgun (WGS) entry which is preliminary data.</text>
</comment>
<dbReference type="SUPFAM" id="SSF52047">
    <property type="entry name" value="RNI-like"/>
    <property type="match status" value="1"/>
</dbReference>
<evidence type="ECO:0000313" key="2">
    <source>
        <dbReference type="Proteomes" id="UP001222325"/>
    </source>
</evidence>
<dbReference type="EMBL" id="JARJCN010000018">
    <property type="protein sequence ID" value="KAJ7092332.1"/>
    <property type="molecule type" value="Genomic_DNA"/>
</dbReference>
<dbReference type="Proteomes" id="UP001222325">
    <property type="component" value="Unassembled WGS sequence"/>
</dbReference>
<name>A0AAD6U9F0_9AGAR</name>
<organism evidence="1 2">
    <name type="scientific">Mycena belliarum</name>
    <dbReference type="NCBI Taxonomy" id="1033014"/>
    <lineage>
        <taxon>Eukaryota</taxon>
        <taxon>Fungi</taxon>
        <taxon>Dikarya</taxon>
        <taxon>Basidiomycota</taxon>
        <taxon>Agaricomycotina</taxon>
        <taxon>Agaricomycetes</taxon>
        <taxon>Agaricomycetidae</taxon>
        <taxon>Agaricales</taxon>
        <taxon>Marasmiineae</taxon>
        <taxon>Mycenaceae</taxon>
        <taxon>Mycena</taxon>
    </lineage>
</organism>
<gene>
    <name evidence="1" type="ORF">B0H15DRAFT_170379</name>
</gene>
<accession>A0AAD6U9F0</accession>
<sequence length="268" mass="28840">MHSYEECLGPPLMAALCALKDLEQFTHRATTTVRTEFGLHSLLRLAAAWPKLRVLHIAGDLETSHDVASLPPVTCKLQRVTLEACTANLEDLALLFAASSKSLKTLEMWTMAPGSLDAPIACVLPGLEVLRLGGCGHPSLAFIRDKLGAAPRLRTLQLGGGPDRTGRVRAALTTAMSDPALFCWLRQLEYPALALPEVEKAKPGKGKGKEKENALGMDGVNVGEAALLAVAAKRKIRASRAVDLEYTGEGGLRHSAEKWHKRAAAKKR</sequence>
<reference evidence="1" key="1">
    <citation type="submission" date="2023-03" db="EMBL/GenBank/DDBJ databases">
        <title>Massive genome expansion in bonnet fungi (Mycena s.s.) driven by repeated elements and novel gene families across ecological guilds.</title>
        <authorList>
            <consortium name="Lawrence Berkeley National Laboratory"/>
            <person name="Harder C.B."/>
            <person name="Miyauchi S."/>
            <person name="Viragh M."/>
            <person name="Kuo A."/>
            <person name="Thoen E."/>
            <person name="Andreopoulos B."/>
            <person name="Lu D."/>
            <person name="Skrede I."/>
            <person name="Drula E."/>
            <person name="Henrissat B."/>
            <person name="Morin E."/>
            <person name="Kohler A."/>
            <person name="Barry K."/>
            <person name="LaButti K."/>
            <person name="Morin E."/>
            <person name="Salamov A."/>
            <person name="Lipzen A."/>
            <person name="Mereny Z."/>
            <person name="Hegedus B."/>
            <person name="Baldrian P."/>
            <person name="Stursova M."/>
            <person name="Weitz H."/>
            <person name="Taylor A."/>
            <person name="Grigoriev I.V."/>
            <person name="Nagy L.G."/>
            <person name="Martin F."/>
            <person name="Kauserud H."/>
        </authorList>
    </citation>
    <scope>NUCLEOTIDE SEQUENCE</scope>
    <source>
        <strain evidence="1">CBHHK173m</strain>
    </source>
</reference>
<dbReference type="AlphaFoldDB" id="A0AAD6U9F0"/>
<keyword evidence="2" id="KW-1185">Reference proteome</keyword>
<evidence type="ECO:0000313" key="1">
    <source>
        <dbReference type="EMBL" id="KAJ7092332.1"/>
    </source>
</evidence>
<dbReference type="InterPro" id="IPR032675">
    <property type="entry name" value="LRR_dom_sf"/>
</dbReference>